<evidence type="ECO:0000259" key="1">
    <source>
        <dbReference type="Pfam" id="PF12697"/>
    </source>
</evidence>
<protein>
    <submittedName>
        <fullName evidence="2">3-oxoadipate enol-lactonase</fullName>
        <ecNumber evidence="2">3.1.1.24</ecNumber>
    </submittedName>
</protein>
<keyword evidence="2" id="KW-0378">Hydrolase</keyword>
<dbReference type="SUPFAM" id="SSF53474">
    <property type="entry name" value="alpha/beta-Hydrolases"/>
    <property type="match status" value="1"/>
</dbReference>
<dbReference type="RefSeq" id="WP_209836632.1">
    <property type="nucleotide sequence ID" value="NZ_JAGGJP010000001.1"/>
</dbReference>
<dbReference type="InterPro" id="IPR050266">
    <property type="entry name" value="AB_hydrolase_sf"/>
</dbReference>
<reference evidence="3" key="1">
    <citation type="journal article" date="2019" name="Int. J. Syst. Evol. Microbiol.">
        <title>The Global Catalogue of Microorganisms (GCM) 10K type strain sequencing project: providing services to taxonomists for standard genome sequencing and annotation.</title>
        <authorList>
            <consortium name="The Broad Institute Genomics Platform"/>
            <consortium name="The Broad Institute Genome Sequencing Center for Infectious Disease"/>
            <person name="Wu L."/>
            <person name="Ma J."/>
        </authorList>
    </citation>
    <scope>NUCLEOTIDE SEQUENCE [LARGE SCALE GENOMIC DNA]</scope>
    <source>
        <strain evidence="3">KACC 11588</strain>
    </source>
</reference>
<dbReference type="GO" id="GO:0047570">
    <property type="term" value="F:3-oxoadipate enol-lactonase activity"/>
    <property type="evidence" value="ECO:0007669"/>
    <property type="project" value="UniProtKB-EC"/>
</dbReference>
<evidence type="ECO:0000313" key="2">
    <source>
        <dbReference type="EMBL" id="MFC5565237.1"/>
    </source>
</evidence>
<dbReference type="InterPro" id="IPR029058">
    <property type="entry name" value="AB_hydrolase_fold"/>
</dbReference>
<accession>A0ABW0S8L7</accession>
<gene>
    <name evidence="2" type="primary">pcaD</name>
    <name evidence="2" type="ORF">ACFPOC_02230</name>
</gene>
<dbReference type="Proteomes" id="UP001596056">
    <property type="component" value="Unassembled WGS sequence"/>
</dbReference>
<dbReference type="Pfam" id="PF12697">
    <property type="entry name" value="Abhydrolase_6"/>
    <property type="match status" value="1"/>
</dbReference>
<sequence length="257" mass="27081">MQVLERPWGRMHVRVEGDGPLVLLANSLGTDLRLWDDLLPLLPPGLRVARFDKRGHGLSDLGGAVTVEDLADDAVALIESQGGPAVVMGVSIGGMIAQALALRRPDLVRALVLSNTAARLGTPDSWAARIAQVEGQGLAAISDGIMERWFAPAFRATPQLASWRNMLARTSPDGYVACCRALARADLTADAPALSCPVLMIAGTQDGASPREVVEATARLIPNARLAVLDAGHLPMAETPEAFAAAVSPFLKEHAHA</sequence>
<dbReference type="PANTHER" id="PTHR43798">
    <property type="entry name" value="MONOACYLGLYCEROL LIPASE"/>
    <property type="match status" value="1"/>
</dbReference>
<dbReference type="EMBL" id="JBHSNA010000001">
    <property type="protein sequence ID" value="MFC5565237.1"/>
    <property type="molecule type" value="Genomic_DNA"/>
</dbReference>
<dbReference type="EC" id="3.1.1.24" evidence="2"/>
<dbReference type="NCBIfam" id="TIGR02427">
    <property type="entry name" value="protocat_pcaD"/>
    <property type="match status" value="1"/>
</dbReference>
<dbReference type="Gene3D" id="3.40.50.1820">
    <property type="entry name" value="alpha/beta hydrolase"/>
    <property type="match status" value="1"/>
</dbReference>
<dbReference type="InterPro" id="IPR000073">
    <property type="entry name" value="AB_hydrolase_1"/>
</dbReference>
<name>A0ABW0S8L7_9RHOB</name>
<dbReference type="PRINTS" id="PR00111">
    <property type="entry name" value="ABHYDROLASE"/>
</dbReference>
<organism evidence="2 3">
    <name type="scientific">Rubellimicrobium aerolatum</name>
    <dbReference type="NCBI Taxonomy" id="490979"/>
    <lineage>
        <taxon>Bacteria</taxon>
        <taxon>Pseudomonadati</taxon>
        <taxon>Pseudomonadota</taxon>
        <taxon>Alphaproteobacteria</taxon>
        <taxon>Rhodobacterales</taxon>
        <taxon>Roseobacteraceae</taxon>
        <taxon>Rubellimicrobium</taxon>
    </lineage>
</organism>
<dbReference type="InterPro" id="IPR026968">
    <property type="entry name" value="PcaD/CatD"/>
</dbReference>
<feature type="domain" description="AB hydrolase-1" evidence="1">
    <location>
        <begin position="22"/>
        <end position="246"/>
    </location>
</feature>
<keyword evidence="3" id="KW-1185">Reference proteome</keyword>
<evidence type="ECO:0000313" key="3">
    <source>
        <dbReference type="Proteomes" id="UP001596056"/>
    </source>
</evidence>
<comment type="caution">
    <text evidence="2">The sequence shown here is derived from an EMBL/GenBank/DDBJ whole genome shotgun (WGS) entry which is preliminary data.</text>
</comment>
<proteinExistence type="predicted"/>